<dbReference type="InterPro" id="IPR010730">
    <property type="entry name" value="HET"/>
</dbReference>
<keyword evidence="3" id="KW-1185">Reference proteome</keyword>
<proteinExistence type="predicted"/>
<evidence type="ECO:0000313" key="3">
    <source>
        <dbReference type="Proteomes" id="UP000544095"/>
    </source>
</evidence>
<dbReference type="AlphaFoldDB" id="A0A8H5V3V3"/>
<feature type="domain" description="Heterokaryon incompatibility" evidence="1">
    <location>
        <begin position="6"/>
        <end position="129"/>
    </location>
</feature>
<dbReference type="Proteomes" id="UP000544095">
    <property type="component" value="Unassembled WGS sequence"/>
</dbReference>
<dbReference type="EMBL" id="JAAOAR010000028">
    <property type="protein sequence ID" value="KAF5608313.1"/>
    <property type="molecule type" value="Genomic_DNA"/>
</dbReference>
<organism evidence="2 3">
    <name type="scientific">Fusarium pseudoanthophilum</name>
    <dbReference type="NCBI Taxonomy" id="48495"/>
    <lineage>
        <taxon>Eukaryota</taxon>
        <taxon>Fungi</taxon>
        <taxon>Dikarya</taxon>
        <taxon>Ascomycota</taxon>
        <taxon>Pezizomycotina</taxon>
        <taxon>Sordariomycetes</taxon>
        <taxon>Hypocreomycetidae</taxon>
        <taxon>Hypocreales</taxon>
        <taxon>Nectriaceae</taxon>
        <taxon>Fusarium</taxon>
        <taxon>Fusarium fujikuroi species complex</taxon>
    </lineage>
</organism>
<gene>
    <name evidence="2" type="ORF">FPANT_529</name>
</gene>
<protein>
    <submittedName>
        <fullName evidence="2">Het domain-containing protein</fullName>
    </submittedName>
</protein>
<evidence type="ECO:0000259" key="1">
    <source>
        <dbReference type="Pfam" id="PF06985"/>
    </source>
</evidence>
<comment type="caution">
    <text evidence="2">The sequence shown here is derived from an EMBL/GenBank/DDBJ whole genome shotgun (WGS) entry which is preliminary data.</text>
</comment>
<name>A0A8H5V3V3_9HYPO</name>
<dbReference type="PANTHER" id="PTHR33112">
    <property type="entry name" value="DOMAIN PROTEIN, PUTATIVE-RELATED"/>
    <property type="match status" value="1"/>
</dbReference>
<accession>A0A8H5V3V3</accession>
<sequence>MQQISFHSLPKTFQDAITVTRAIGIEFIWIDSLCIIQNDDDDWATEASKMADVYRGSYLTLAASSSPDAHGGLFLDSQTPAKVVHLSSDLFPPKFEEKLPKSCLVRHPVASRAAILDGPLSKRAWVLQEQILSTRLIHFTSTQMFYQCTDGLFSEDGNIYDTLSKLPSLVGYVDESIYSSRRPFPWFKWVTEFSARHLSFYSDRIIAMAGLIKHYEHISLQRPILGLWEGTFGTDMAWYGYTPADNKDRQDDDVFKGIPSWTWFSSKSKHIHKLIDDADIYSRDRDPSLLKDSDVKLVHYSYDWTGPPYASTLKGVDLRVLGSLKAVKLQHPTNASLPFLDGDNTFDTRQGSENGQPPGLILYLDSVKMDFDQDRLFLLRLFTAEVTDSIADLDDFVLLLREEGHNNKTVFRRLGAGHLARPPPEPLILFSTSHLSFLDEPMDEESLEELFKPP</sequence>
<dbReference type="Pfam" id="PF06985">
    <property type="entry name" value="HET"/>
    <property type="match status" value="1"/>
</dbReference>
<evidence type="ECO:0000313" key="2">
    <source>
        <dbReference type="EMBL" id="KAF5608313.1"/>
    </source>
</evidence>
<reference evidence="2 3" key="1">
    <citation type="submission" date="2020-05" db="EMBL/GenBank/DDBJ databases">
        <title>Identification and distribution of gene clusters putatively required for synthesis of sphingolipid metabolism inhibitors in phylogenetically diverse species of the filamentous fungus Fusarium.</title>
        <authorList>
            <person name="Kim H.-S."/>
            <person name="Busman M."/>
            <person name="Brown D.W."/>
            <person name="Divon H."/>
            <person name="Uhlig S."/>
            <person name="Proctor R.H."/>
        </authorList>
    </citation>
    <scope>NUCLEOTIDE SEQUENCE [LARGE SCALE GENOMIC DNA]</scope>
    <source>
        <strain evidence="2 3">NRRL 25211</strain>
    </source>
</reference>
<dbReference type="PANTHER" id="PTHR33112:SF10">
    <property type="entry name" value="TOL"/>
    <property type="match status" value="1"/>
</dbReference>